<feature type="domain" description="N-acetyltransferase" evidence="1">
    <location>
        <begin position="6"/>
        <end position="149"/>
    </location>
</feature>
<dbReference type="Gene3D" id="3.40.630.30">
    <property type="match status" value="1"/>
</dbReference>
<protein>
    <submittedName>
        <fullName evidence="2">GNAT family N-acetyltransferase</fullName>
    </submittedName>
</protein>
<gene>
    <name evidence="2" type="ORF">ACFSJF_08630</name>
</gene>
<organism evidence="2 3">
    <name type="scientific">Ornithinibacillus salinisoli</name>
    <dbReference type="NCBI Taxonomy" id="1848459"/>
    <lineage>
        <taxon>Bacteria</taxon>
        <taxon>Bacillati</taxon>
        <taxon>Bacillota</taxon>
        <taxon>Bacilli</taxon>
        <taxon>Bacillales</taxon>
        <taxon>Bacillaceae</taxon>
        <taxon>Ornithinibacillus</taxon>
    </lineage>
</organism>
<evidence type="ECO:0000313" key="3">
    <source>
        <dbReference type="Proteomes" id="UP001597383"/>
    </source>
</evidence>
<dbReference type="Proteomes" id="UP001597383">
    <property type="component" value="Unassembled WGS sequence"/>
</dbReference>
<dbReference type="SUPFAM" id="SSF55729">
    <property type="entry name" value="Acyl-CoA N-acyltransferases (Nat)"/>
    <property type="match status" value="1"/>
</dbReference>
<comment type="caution">
    <text evidence="2">The sequence shown here is derived from an EMBL/GenBank/DDBJ whole genome shotgun (WGS) entry which is preliminary data.</text>
</comment>
<evidence type="ECO:0000313" key="2">
    <source>
        <dbReference type="EMBL" id="MFD2044327.1"/>
    </source>
</evidence>
<accession>A0ABW4VXL0</accession>
<dbReference type="PROSITE" id="PS51186">
    <property type="entry name" value="GNAT"/>
    <property type="match status" value="1"/>
</dbReference>
<dbReference type="InterPro" id="IPR000182">
    <property type="entry name" value="GNAT_dom"/>
</dbReference>
<dbReference type="InterPro" id="IPR016181">
    <property type="entry name" value="Acyl_CoA_acyltransferase"/>
</dbReference>
<dbReference type="CDD" id="cd04301">
    <property type="entry name" value="NAT_SF"/>
    <property type="match status" value="1"/>
</dbReference>
<dbReference type="Pfam" id="PF13673">
    <property type="entry name" value="Acetyltransf_10"/>
    <property type="match status" value="1"/>
</dbReference>
<sequence>MEWCLKEFNEIPNGELYELLKARVDVFVVEQECPYPELDNYDQGSMHYYLKINDEIAATVRMMPKGLKYPNEASIGRVMVVKKFRGYGYARELMQKAIDYITTEWKMEQIKIEAQVYLRHFYGSLGFEQISEEYLEDGIPHIDMLRIQK</sequence>
<evidence type="ECO:0000259" key="1">
    <source>
        <dbReference type="PROSITE" id="PS51186"/>
    </source>
</evidence>
<dbReference type="RefSeq" id="WP_377556645.1">
    <property type="nucleotide sequence ID" value="NZ_JBHUHQ010000014.1"/>
</dbReference>
<proteinExistence type="predicted"/>
<keyword evidence="3" id="KW-1185">Reference proteome</keyword>
<name>A0ABW4VXL0_9BACI</name>
<dbReference type="EMBL" id="JBHUHQ010000014">
    <property type="protein sequence ID" value="MFD2044327.1"/>
    <property type="molecule type" value="Genomic_DNA"/>
</dbReference>
<reference evidence="3" key="1">
    <citation type="journal article" date="2019" name="Int. J. Syst. Evol. Microbiol.">
        <title>The Global Catalogue of Microorganisms (GCM) 10K type strain sequencing project: providing services to taxonomists for standard genome sequencing and annotation.</title>
        <authorList>
            <consortium name="The Broad Institute Genomics Platform"/>
            <consortium name="The Broad Institute Genome Sequencing Center for Infectious Disease"/>
            <person name="Wu L."/>
            <person name="Ma J."/>
        </authorList>
    </citation>
    <scope>NUCLEOTIDE SEQUENCE [LARGE SCALE GENOMIC DNA]</scope>
    <source>
        <strain evidence="3">R28</strain>
    </source>
</reference>